<dbReference type="Gene3D" id="3.90.550.10">
    <property type="entry name" value="Spore Coat Polysaccharide Biosynthesis Protein SpsA, Chain A"/>
    <property type="match status" value="1"/>
</dbReference>
<dbReference type="HOGENOM" id="CLU_029499_14_0_0"/>
<dbReference type="PATRIC" id="fig|1006576.9.peg.294"/>
<evidence type="ECO:0000256" key="2">
    <source>
        <dbReference type="ARBA" id="ARBA00023056"/>
    </source>
</evidence>
<dbReference type="InterPro" id="IPR005835">
    <property type="entry name" value="NTP_transferase_dom"/>
</dbReference>
<comment type="similarity">
    <text evidence="1">Belongs to the bacterial/plant glucose-1-phosphate adenylyltransferase family.</text>
</comment>
<dbReference type="GO" id="GO:0005978">
    <property type="term" value="P:glycogen biosynthetic process"/>
    <property type="evidence" value="ECO:0007669"/>
    <property type="project" value="UniProtKB-KW"/>
</dbReference>
<keyword evidence="5" id="KW-0548">Nucleotidyltransferase</keyword>
<feature type="domain" description="Nucleotidyl transferase" evidence="3">
    <location>
        <begin position="6"/>
        <end position="259"/>
    </location>
</feature>
<dbReference type="Pfam" id="PF00483">
    <property type="entry name" value="NTP_transferase"/>
    <property type="match status" value="1"/>
</dbReference>
<dbReference type="SUPFAM" id="SSF51161">
    <property type="entry name" value="Trimeric LpxA-like enzymes"/>
    <property type="match status" value="1"/>
</dbReference>
<dbReference type="GO" id="GO:0008878">
    <property type="term" value="F:glucose-1-phosphate adenylyltransferase activity"/>
    <property type="evidence" value="ECO:0007669"/>
    <property type="project" value="InterPro"/>
</dbReference>
<dbReference type="KEGG" id="dtn:DTL3_0297"/>
<keyword evidence="2" id="KW-0320">Glycogen biosynthesis</keyword>
<dbReference type="Gene3D" id="2.160.10.10">
    <property type="entry name" value="Hexapeptide repeat proteins"/>
    <property type="match status" value="1"/>
</dbReference>
<evidence type="ECO:0000259" key="3">
    <source>
        <dbReference type="Pfam" id="PF00483"/>
    </source>
</evidence>
<dbReference type="STRING" id="1006576.DTL3_0297"/>
<dbReference type="AlphaFoldDB" id="A0A0C7NVX1"/>
<feature type="domain" description="Glucose-1-phosphate adenylyltransferase/Bifunctional protein GlmU-like C-terminal hexapeptide" evidence="4">
    <location>
        <begin position="289"/>
        <end position="357"/>
    </location>
</feature>
<dbReference type="PANTHER" id="PTHR43523:SF6">
    <property type="entry name" value="GLYCOGEN BIOSYNTHESIS PROTEIN GLGD"/>
    <property type="match status" value="1"/>
</dbReference>
<reference evidence="6" key="1">
    <citation type="submission" date="2014-11" db="EMBL/GenBank/DDBJ databases">
        <authorList>
            <person name="Wibberg D."/>
        </authorList>
    </citation>
    <scope>NUCLEOTIDE SEQUENCE [LARGE SCALE GENOMIC DNA]</scope>
    <source>
        <strain evidence="6">L3</strain>
    </source>
</reference>
<dbReference type="Pfam" id="PF24894">
    <property type="entry name" value="Hexapep_GlmU"/>
    <property type="match status" value="1"/>
</dbReference>
<dbReference type="NCBIfam" id="TIGR02092">
    <property type="entry name" value="glgD"/>
    <property type="match status" value="1"/>
</dbReference>
<evidence type="ECO:0000256" key="1">
    <source>
        <dbReference type="ARBA" id="ARBA00010443"/>
    </source>
</evidence>
<organism evidence="5 6">
    <name type="scientific">Defluviitoga tunisiensis</name>
    <dbReference type="NCBI Taxonomy" id="1006576"/>
    <lineage>
        <taxon>Bacteria</taxon>
        <taxon>Thermotogati</taxon>
        <taxon>Thermotogota</taxon>
        <taxon>Thermotogae</taxon>
        <taxon>Petrotogales</taxon>
        <taxon>Petrotogaceae</taxon>
        <taxon>Defluviitoga</taxon>
    </lineage>
</organism>
<dbReference type="Proteomes" id="UP000032809">
    <property type="component" value="Chromosome I"/>
</dbReference>
<keyword evidence="6" id="KW-1185">Reference proteome</keyword>
<name>A0A0C7NVX1_DEFTU</name>
<dbReference type="EMBL" id="LN824141">
    <property type="protein sequence ID" value="CEP77628.1"/>
    <property type="molecule type" value="Genomic_DNA"/>
</dbReference>
<evidence type="ECO:0000313" key="6">
    <source>
        <dbReference type="Proteomes" id="UP000032809"/>
    </source>
</evidence>
<dbReference type="InterPro" id="IPR056818">
    <property type="entry name" value="GlmU/GlgC-like_hexapep"/>
</dbReference>
<dbReference type="InterPro" id="IPR011004">
    <property type="entry name" value="Trimer_LpxA-like_sf"/>
</dbReference>
<keyword evidence="5" id="KW-0808">Transferase</keyword>
<dbReference type="InterPro" id="IPR011831">
    <property type="entry name" value="ADP-Glc_PPase"/>
</dbReference>
<gene>
    <name evidence="5" type="ORF">DTL3_0297</name>
</gene>
<dbReference type="InterPro" id="IPR011832">
    <property type="entry name" value="GlgDAde_trans"/>
</dbReference>
<proteinExistence type="inferred from homology"/>
<evidence type="ECO:0000259" key="4">
    <source>
        <dbReference type="Pfam" id="PF24894"/>
    </source>
</evidence>
<dbReference type="CDD" id="cd02508">
    <property type="entry name" value="ADP_Glucose_PP"/>
    <property type="match status" value="1"/>
</dbReference>
<accession>A0A0C7NVX1</accession>
<dbReference type="PANTHER" id="PTHR43523">
    <property type="entry name" value="GLUCOSE-1-PHOSPHATE ADENYLYLTRANSFERASE-RELATED"/>
    <property type="match status" value="1"/>
</dbReference>
<dbReference type="SUPFAM" id="SSF53448">
    <property type="entry name" value="Nucleotide-diphospho-sugar transferases"/>
    <property type="match status" value="1"/>
</dbReference>
<dbReference type="CDD" id="cd04651">
    <property type="entry name" value="LbH_G1P_AT_C"/>
    <property type="match status" value="1"/>
</dbReference>
<evidence type="ECO:0000313" key="5">
    <source>
        <dbReference type="EMBL" id="CEP77628.1"/>
    </source>
</evidence>
<dbReference type="InterPro" id="IPR029044">
    <property type="entry name" value="Nucleotide-diphossugar_trans"/>
</dbReference>
<protein>
    <submittedName>
        <fullName evidence="5">Glucose-1-phosphate adenylyltransferase, GlgC subunit</fullName>
    </submittedName>
</protein>
<sequence length="374" mass="42409">MMRVMGLILSGSGEDNLDKLTAKRTSAAVPVFGKYRAIDFTLSNMVNSGIINVGVLTQYNPRSLMDHLGSGKEWNLDRKRGGLFILQPFMSPENPKMHYEGTADALFQNLTYLRRSAEDFVLIGSGDHIYNTDYRDLFKFHIRNGADVTLLTKTVNKDLKLSDYGQVITDENGRVTKIYEKVPEHHSNKIFLGVYFMNKSFLMELLYANVPNGKYDLLLDIIIPNLSKLRVFSYDFNNYWRNIKKSVKEYYDTNMDILKKEIRDELFYTPDRTIYTKLRDSAPPKININAQIKNSFIADGCIINGVVKNSILSRDIFVGAGAVIEDSIVLQGSVVEEGGIIRKTIIDKNVRVRSGKKMESMGNEISLIEKGAII</sequence>